<reference evidence="2" key="1">
    <citation type="submission" date="2016-05" db="EMBL/GenBank/DDBJ databases">
        <title>Microbial consortia oxidize butane by reversing methanogenesis.</title>
        <authorList>
            <person name="Laso-Perez R."/>
            <person name="Richter M."/>
            <person name="Wegener G."/>
            <person name="Musat F."/>
        </authorList>
    </citation>
    <scope>NUCLEOTIDE SEQUENCE [LARGE SCALE GENOMIC DNA]</scope>
    <source>
        <strain evidence="2">BOX2</strain>
    </source>
</reference>
<organism evidence="2 3">
    <name type="scientific">Candidatus Syntropharchaeum caldarium</name>
    <dbReference type="NCBI Taxonomy" id="1838285"/>
    <lineage>
        <taxon>Archaea</taxon>
        <taxon>Methanobacteriati</taxon>
        <taxon>Methanobacteriota</taxon>
        <taxon>Stenosarchaea group</taxon>
        <taxon>Methanomicrobia</taxon>
        <taxon>Methanosarcinales</taxon>
        <taxon>ANME-2 cluster</taxon>
        <taxon>Candidatus Syntropharchaeum</taxon>
    </lineage>
</organism>
<sequence>MGCDSCGGSCSPQNYISFDVGNTHGPESGRLAAPEAIGRLIKSAKRPLLIVGSEILEDDGMLDRAIAIGKKGIPIAATGPAIRGFVEREYDGEVYYYQLHELTNCILDPEWKGLDGQGNYDVVVFFGIIYYYASAMLSAIKNFGTDPLIRGVSIDKYYHPHARMTFGNYSPKRQAEYLEMLDKLISVL</sequence>
<dbReference type="AlphaFoldDB" id="A0A1F2P853"/>
<evidence type="ECO:0000313" key="3">
    <source>
        <dbReference type="Proteomes" id="UP000186940"/>
    </source>
</evidence>
<comment type="similarity">
    <text evidence="1">Belongs to the CdhB family.</text>
</comment>
<dbReference type="HAMAP" id="MF_01134">
    <property type="entry name" value="CdhB"/>
    <property type="match status" value="1"/>
</dbReference>
<dbReference type="PIRSF" id="PIRSF006035">
    <property type="entry name" value="CO_dh_b_ACDS_e"/>
    <property type="match status" value="1"/>
</dbReference>
<dbReference type="InterPro" id="IPR029035">
    <property type="entry name" value="DHS-like_NAD/FAD-binding_dom"/>
</dbReference>
<dbReference type="GO" id="GO:0016491">
    <property type="term" value="F:oxidoreductase activity"/>
    <property type="evidence" value="ECO:0007669"/>
    <property type="project" value="UniProtKB-KW"/>
</dbReference>
<keyword evidence="2" id="KW-0560">Oxidoreductase</keyword>
<dbReference type="NCBIfam" id="TIGR00315">
    <property type="entry name" value="cdhB"/>
    <property type="match status" value="1"/>
</dbReference>
<evidence type="ECO:0000256" key="1">
    <source>
        <dbReference type="HAMAP-Rule" id="MF_01134"/>
    </source>
</evidence>
<comment type="caution">
    <text evidence="2">The sequence shown here is derived from an EMBL/GenBank/DDBJ whole genome shotgun (WGS) entry which is preliminary data.</text>
</comment>
<dbReference type="GO" id="GO:0019385">
    <property type="term" value="P:methanogenesis, from acetate"/>
    <property type="evidence" value="ECO:0007669"/>
    <property type="project" value="InterPro"/>
</dbReference>
<dbReference type="EMBL" id="LYOS01000005">
    <property type="protein sequence ID" value="OFV67314.1"/>
    <property type="molecule type" value="Genomic_DNA"/>
</dbReference>
<comment type="subunit">
    <text evidence="1">Heterotetramer of two alpha and two epsilon subunits. The ACDS complex is made up of alpha, epsilon, beta, gamma and delta subunits with a probable stoichiometry of (alpha(2)epsilon(2))(4)-beta(8)-(gamma(1)delta(1))(8).</text>
</comment>
<dbReference type="InterPro" id="IPR003704">
    <property type="entry name" value="CdhB"/>
</dbReference>
<dbReference type="Pfam" id="PF02552">
    <property type="entry name" value="CO_dh"/>
    <property type="match status" value="1"/>
</dbReference>
<comment type="function">
    <text evidence="1">Part of a complex that catalyzes the reversible cleavage of acetyl-CoA, allowing autotrophic growth from CO(2). The alpha-epsilon subcomponent functions as a carbon monoxide dehydrogenase. The precise role of the epsilon subunit is unclear; it may have a stabilizing role within the alpha(2)epsilon(2) component and/or be involved in electron transfer to FAD during a potential FAD-mediated CO oxidation.</text>
</comment>
<dbReference type="STRING" id="1838285.SCAL_001583"/>
<proteinExistence type="inferred from homology"/>
<accession>A0A1F2P853</accession>
<dbReference type="SUPFAM" id="SSF52467">
    <property type="entry name" value="DHS-like NAD/FAD-binding domain"/>
    <property type="match status" value="1"/>
</dbReference>
<evidence type="ECO:0000313" key="2">
    <source>
        <dbReference type="EMBL" id="OFV67314.1"/>
    </source>
</evidence>
<dbReference type="Proteomes" id="UP000186940">
    <property type="component" value="Unassembled WGS sequence"/>
</dbReference>
<dbReference type="Gene3D" id="3.40.50.1220">
    <property type="entry name" value="TPP-binding domain"/>
    <property type="match status" value="1"/>
</dbReference>
<protein>
    <recommendedName>
        <fullName evidence="1">Acetyl-CoA decarbonylase/synthase complex subunit epsilon</fullName>
        <shortName evidence="1">ACDS complex subunit epsilon</shortName>
    </recommendedName>
    <alternativeName>
        <fullName evidence="1">ACDS complex carbon monoxide dehydrogenase subunit epsilon</fullName>
        <shortName evidence="1">ACDS CODH subunit epsilon</shortName>
    </alternativeName>
</protein>
<keyword evidence="3" id="KW-1185">Reference proteome</keyword>
<name>A0A1F2P853_9EURY</name>
<gene>
    <name evidence="1" type="primary">cdhB</name>
    <name evidence="2" type="ORF">SCAL_001583</name>
</gene>